<sequence>MLIGTLALFQISLFHGWMVILLLTLVGGYIFYLGVKYLRIAPVAFEQVSLDRQPDIIYALLCLLVILANLADVWEPASSYDMFSPLMLGCGIGALCLLIYLLIAKARGDE</sequence>
<proteinExistence type="predicted"/>
<keyword evidence="1" id="KW-0472">Membrane</keyword>
<protein>
    <submittedName>
        <fullName evidence="2">Uncharacterized protein</fullName>
    </submittedName>
</protein>
<keyword evidence="1" id="KW-0812">Transmembrane</keyword>
<feature type="transmembrane region" description="Helical" evidence="1">
    <location>
        <begin position="12"/>
        <end position="35"/>
    </location>
</feature>
<keyword evidence="1" id="KW-1133">Transmembrane helix</keyword>
<reference evidence="2" key="1">
    <citation type="submission" date="2020-10" db="EMBL/GenBank/DDBJ databases">
        <title>Taxonomic study of unclassified bacteria belonging to the class Ktedonobacteria.</title>
        <authorList>
            <person name="Yabe S."/>
            <person name="Wang C.M."/>
            <person name="Zheng Y."/>
            <person name="Sakai Y."/>
            <person name="Cavaletti L."/>
            <person name="Monciardini P."/>
            <person name="Donadio S."/>
        </authorList>
    </citation>
    <scope>NUCLEOTIDE SEQUENCE</scope>
    <source>
        <strain evidence="2">ID150040</strain>
    </source>
</reference>
<comment type="caution">
    <text evidence="2">The sequence shown here is derived from an EMBL/GenBank/DDBJ whole genome shotgun (WGS) entry which is preliminary data.</text>
</comment>
<dbReference type="EMBL" id="BNJK01000002">
    <property type="protein sequence ID" value="GHO97811.1"/>
    <property type="molecule type" value="Genomic_DNA"/>
</dbReference>
<dbReference type="AlphaFoldDB" id="A0A8J3ING8"/>
<accession>A0A8J3ING8</accession>
<evidence type="ECO:0000313" key="2">
    <source>
        <dbReference type="EMBL" id="GHO97811.1"/>
    </source>
</evidence>
<gene>
    <name evidence="2" type="ORF">KSF_078590</name>
</gene>
<feature type="transmembrane region" description="Helical" evidence="1">
    <location>
        <begin position="86"/>
        <end position="104"/>
    </location>
</feature>
<feature type="transmembrane region" description="Helical" evidence="1">
    <location>
        <begin position="56"/>
        <end position="74"/>
    </location>
</feature>
<keyword evidence="3" id="KW-1185">Reference proteome</keyword>
<evidence type="ECO:0000256" key="1">
    <source>
        <dbReference type="SAM" id="Phobius"/>
    </source>
</evidence>
<organism evidence="2 3">
    <name type="scientific">Reticulibacter mediterranei</name>
    <dbReference type="NCBI Taxonomy" id="2778369"/>
    <lineage>
        <taxon>Bacteria</taxon>
        <taxon>Bacillati</taxon>
        <taxon>Chloroflexota</taxon>
        <taxon>Ktedonobacteria</taxon>
        <taxon>Ktedonobacterales</taxon>
        <taxon>Reticulibacteraceae</taxon>
        <taxon>Reticulibacter</taxon>
    </lineage>
</organism>
<dbReference type="Proteomes" id="UP000597444">
    <property type="component" value="Unassembled WGS sequence"/>
</dbReference>
<name>A0A8J3ING8_9CHLR</name>
<dbReference type="RefSeq" id="WP_220208592.1">
    <property type="nucleotide sequence ID" value="NZ_BNJK01000002.1"/>
</dbReference>
<evidence type="ECO:0000313" key="3">
    <source>
        <dbReference type="Proteomes" id="UP000597444"/>
    </source>
</evidence>